<organism evidence="1 2">
    <name type="scientific">Insolitispirillum peregrinum</name>
    <dbReference type="NCBI Taxonomy" id="80876"/>
    <lineage>
        <taxon>Bacteria</taxon>
        <taxon>Pseudomonadati</taxon>
        <taxon>Pseudomonadota</taxon>
        <taxon>Alphaproteobacteria</taxon>
        <taxon>Rhodospirillales</taxon>
        <taxon>Novispirillaceae</taxon>
        <taxon>Insolitispirillum</taxon>
    </lineage>
</organism>
<dbReference type="OrthoDB" id="3078547at2"/>
<gene>
    <name evidence="1" type="ORF">SAMN05421779_101690</name>
</gene>
<sequence length="201" mass="22139">MSSQSYQNLNALIANQSHAEAVKILKCGLEALWLNAYEDSTSESYINTIDRSTFTVFFDIGNQAGGEASQEARVVGIFGLSCPPQDKRDANRMRGFLGPTAEVFGSSYDKGHFIAHSAGGDTLDSINWFPQERKLNRGWSDQGVRYREMETFCAKTPGTFMMAHPIYDGTSACPALLDFGILRDGVLEVCQFDNRPLTTSA</sequence>
<evidence type="ECO:0000313" key="1">
    <source>
        <dbReference type="EMBL" id="SIS41467.1"/>
    </source>
</evidence>
<evidence type="ECO:0000313" key="2">
    <source>
        <dbReference type="Proteomes" id="UP000185678"/>
    </source>
</evidence>
<dbReference type="RefSeq" id="WP_139332734.1">
    <property type="nucleotide sequence ID" value="NZ_FTOA01000001.1"/>
</dbReference>
<proteinExistence type="predicted"/>
<accession>A0A1N7IWT1</accession>
<dbReference type="Proteomes" id="UP000185678">
    <property type="component" value="Unassembled WGS sequence"/>
</dbReference>
<dbReference type="EMBL" id="FTOA01000001">
    <property type="protein sequence ID" value="SIS41467.1"/>
    <property type="molecule type" value="Genomic_DNA"/>
</dbReference>
<keyword evidence="2" id="KW-1185">Reference proteome</keyword>
<dbReference type="AlphaFoldDB" id="A0A1N7IWT1"/>
<name>A0A1N7IWT1_9PROT</name>
<evidence type="ECO:0008006" key="3">
    <source>
        <dbReference type="Google" id="ProtNLM"/>
    </source>
</evidence>
<protein>
    <recommendedName>
        <fullName evidence="3">DNA/RNA non-specific endonuclease</fullName>
    </recommendedName>
</protein>
<reference evidence="1 2" key="1">
    <citation type="submission" date="2017-01" db="EMBL/GenBank/DDBJ databases">
        <authorList>
            <person name="Mah S.A."/>
            <person name="Swanson W.J."/>
            <person name="Moy G.W."/>
            <person name="Vacquier V.D."/>
        </authorList>
    </citation>
    <scope>NUCLEOTIDE SEQUENCE [LARGE SCALE GENOMIC DNA]</scope>
    <source>
        <strain evidence="1 2">DSM 11589</strain>
    </source>
</reference>